<feature type="domain" description="Inner membrane protein YqiJ N-terminal" evidence="3">
    <location>
        <begin position="19"/>
        <end position="137"/>
    </location>
</feature>
<organism evidence="4 5">
    <name type="scientific">Ahniella affigens</name>
    <dbReference type="NCBI Taxonomy" id="2021234"/>
    <lineage>
        <taxon>Bacteria</taxon>
        <taxon>Pseudomonadati</taxon>
        <taxon>Pseudomonadota</taxon>
        <taxon>Gammaproteobacteria</taxon>
        <taxon>Lysobacterales</taxon>
        <taxon>Rhodanobacteraceae</taxon>
        <taxon>Ahniella</taxon>
    </lineage>
</organism>
<name>A0A2P1PXB9_9GAMM</name>
<reference evidence="4 5" key="1">
    <citation type="submission" date="2018-03" db="EMBL/GenBank/DDBJ databases">
        <title>Ahniella affigens gen. nov., sp. nov., a gammaproteobacterium isolated from sandy soil near a stream.</title>
        <authorList>
            <person name="Ko Y."/>
            <person name="Kim J.-H."/>
        </authorList>
    </citation>
    <scope>NUCLEOTIDE SEQUENCE [LARGE SCALE GENOMIC DNA]</scope>
    <source>
        <strain evidence="4 5">D13</strain>
    </source>
</reference>
<feature type="transmembrane region" description="Helical" evidence="1">
    <location>
        <begin position="124"/>
        <end position="149"/>
    </location>
</feature>
<evidence type="ECO:0000259" key="3">
    <source>
        <dbReference type="Pfam" id="PF21001"/>
    </source>
</evidence>
<sequence>MPCLVPELIVPNLFTAPENLIFVIALGVVVALAAIEVLAILLGHSFGHWLDGLLPDGFDVHVDGHIDVDVDGAGSVFDKLLGWLHFGKVPTLVIITVYLMSFGMVGLGLQIGARSLLDGFLPGWIAAGAALPLSLPIGSRLAGFIGRLLPRDESQVIKRHHLLGRLATIVIGEARQGSPAQAKLRDEFRTTQYFMVEPNQPGEVFRQGEQVVVVAMLGTVFRAERFDPKLIEHDP</sequence>
<evidence type="ECO:0000259" key="2">
    <source>
        <dbReference type="Pfam" id="PF07290"/>
    </source>
</evidence>
<dbReference type="Pfam" id="PF07290">
    <property type="entry name" value="YqiJ_OB"/>
    <property type="match status" value="1"/>
</dbReference>
<dbReference type="EMBL" id="CP027860">
    <property type="protein sequence ID" value="AVP99501.1"/>
    <property type="molecule type" value="Genomic_DNA"/>
</dbReference>
<feature type="transmembrane region" description="Helical" evidence="1">
    <location>
        <begin position="20"/>
        <end position="42"/>
    </location>
</feature>
<protein>
    <recommendedName>
        <fullName evidence="6">DUF1449 domain-containing protein</fullName>
    </recommendedName>
</protein>
<evidence type="ECO:0000313" key="4">
    <source>
        <dbReference type="EMBL" id="AVP99501.1"/>
    </source>
</evidence>
<reference evidence="4 5" key="2">
    <citation type="submission" date="2018-03" db="EMBL/GenBank/DDBJ databases">
        <authorList>
            <person name="Keele B.F."/>
        </authorList>
    </citation>
    <scope>NUCLEOTIDE SEQUENCE [LARGE SCALE GENOMIC DNA]</scope>
    <source>
        <strain evidence="4 5">D13</strain>
    </source>
</reference>
<keyword evidence="1" id="KW-0472">Membrane</keyword>
<dbReference type="Proteomes" id="UP000241074">
    <property type="component" value="Chromosome"/>
</dbReference>
<dbReference type="InterPro" id="IPR048376">
    <property type="entry name" value="YqiJ_N"/>
</dbReference>
<keyword evidence="1" id="KW-0812">Transmembrane</keyword>
<dbReference type="KEGG" id="xba:C7S18_21015"/>
<keyword evidence="5" id="KW-1185">Reference proteome</keyword>
<dbReference type="OrthoDB" id="7207054at2"/>
<evidence type="ECO:0008006" key="6">
    <source>
        <dbReference type="Google" id="ProtNLM"/>
    </source>
</evidence>
<keyword evidence="1" id="KW-1133">Transmembrane helix</keyword>
<evidence type="ECO:0000256" key="1">
    <source>
        <dbReference type="SAM" id="Phobius"/>
    </source>
</evidence>
<feature type="transmembrane region" description="Helical" evidence="1">
    <location>
        <begin position="89"/>
        <end position="112"/>
    </location>
</feature>
<evidence type="ECO:0000313" key="5">
    <source>
        <dbReference type="Proteomes" id="UP000241074"/>
    </source>
</evidence>
<dbReference type="AlphaFoldDB" id="A0A2P1PXB9"/>
<dbReference type="InterPro" id="IPR010840">
    <property type="entry name" value="YqiJ_OB"/>
</dbReference>
<proteinExistence type="predicted"/>
<accession>A0A2P1PXB9</accession>
<feature type="domain" description="Inner membrane protein YqiJ OB-fold" evidence="2">
    <location>
        <begin position="162"/>
        <end position="223"/>
    </location>
</feature>
<gene>
    <name evidence="4" type="ORF">C7S18_21015</name>
</gene>
<dbReference type="Pfam" id="PF21001">
    <property type="entry name" value="YqiJ_N"/>
    <property type="match status" value="1"/>
</dbReference>